<protein>
    <submittedName>
        <fullName evidence="2">Uncharacterized protein</fullName>
    </submittedName>
</protein>
<gene>
    <name evidence="2" type="ORF">DdX_01557</name>
</gene>
<name>A0AAD4NMY4_9BILA</name>
<reference evidence="2" key="1">
    <citation type="submission" date="2022-01" db="EMBL/GenBank/DDBJ databases">
        <title>Genome Sequence Resource for Two Populations of Ditylenchus destructor, the Migratory Endoparasitic Phytonematode.</title>
        <authorList>
            <person name="Zhang H."/>
            <person name="Lin R."/>
            <person name="Xie B."/>
        </authorList>
    </citation>
    <scope>NUCLEOTIDE SEQUENCE</scope>
    <source>
        <strain evidence="2">BazhouSP</strain>
    </source>
</reference>
<feature type="region of interest" description="Disordered" evidence="1">
    <location>
        <begin position="1"/>
        <end position="69"/>
    </location>
</feature>
<sequence>MSSSLQSNDSGEEEKDMPETPSLRPRRTRVNYDERKMWPKIQEEQRSQLSEKSHNKSSRRDSTSGDISVGDLTLTSVYQNLLASSAHNNVDDIVHEIDASRALEELTKSFNSNGRRSDHRVTTGSSKSLDNFDKTLEMVLKKVAKSTSSRKTTSGTTMSSTMPSTSTNTRKSGSANMPCKDKQFSTIFDALSNGTDQEFLPRSLLFRPPNKKPERHVLLRSSAQVMPLGKALFHDTSGSKYNFTEGSPFAREVIVFFYQSGRWNGRETIWIPYGKGASDGDVAYTCVSCFKYAACLKHHFKRPTRKIPIVIARMDKFLDDPDFPSIPHFCDGMLTGKEKAALASYGEYNCSSSLSSKNECDRQSNSSRSSSVCIIEPEVEESVLPKTYVSDDIEITATVLANANASEPLIGYNTTVIDGPFSPVNQSANGTGTPAEVQSISSDTEYDPTSLRISRSRSESKSKDSMLPSYEPPRKEFYSGMQDTYTKTKHPEITDALDLIRNEIAARDMSLMPMFNTFYARMIKMMFTTESEENCLSESRKRKASNNELR</sequence>
<evidence type="ECO:0000313" key="2">
    <source>
        <dbReference type="EMBL" id="KAI1729324.1"/>
    </source>
</evidence>
<keyword evidence="3" id="KW-1185">Reference proteome</keyword>
<organism evidence="2 3">
    <name type="scientific">Ditylenchus destructor</name>
    <dbReference type="NCBI Taxonomy" id="166010"/>
    <lineage>
        <taxon>Eukaryota</taxon>
        <taxon>Metazoa</taxon>
        <taxon>Ecdysozoa</taxon>
        <taxon>Nematoda</taxon>
        <taxon>Chromadorea</taxon>
        <taxon>Rhabditida</taxon>
        <taxon>Tylenchina</taxon>
        <taxon>Tylenchomorpha</taxon>
        <taxon>Sphaerularioidea</taxon>
        <taxon>Anguinidae</taxon>
        <taxon>Anguininae</taxon>
        <taxon>Ditylenchus</taxon>
    </lineage>
</organism>
<evidence type="ECO:0000313" key="3">
    <source>
        <dbReference type="Proteomes" id="UP001201812"/>
    </source>
</evidence>
<proteinExistence type="predicted"/>
<evidence type="ECO:0000256" key="1">
    <source>
        <dbReference type="SAM" id="MobiDB-lite"/>
    </source>
</evidence>
<dbReference type="AlphaFoldDB" id="A0AAD4NMY4"/>
<feature type="region of interest" description="Disordered" evidence="1">
    <location>
        <begin position="424"/>
        <end position="475"/>
    </location>
</feature>
<feature type="compositionally biased region" description="Basic and acidic residues" evidence="1">
    <location>
        <begin position="30"/>
        <end position="63"/>
    </location>
</feature>
<accession>A0AAD4NMY4</accession>
<feature type="compositionally biased region" description="Low complexity" evidence="1">
    <location>
        <begin position="146"/>
        <end position="169"/>
    </location>
</feature>
<dbReference type="Proteomes" id="UP001201812">
    <property type="component" value="Unassembled WGS sequence"/>
</dbReference>
<feature type="compositionally biased region" description="Polar residues" evidence="1">
    <location>
        <begin position="424"/>
        <end position="443"/>
    </location>
</feature>
<feature type="region of interest" description="Disordered" evidence="1">
    <location>
        <begin position="531"/>
        <end position="550"/>
    </location>
</feature>
<dbReference type="EMBL" id="JAKKPZ010000001">
    <property type="protein sequence ID" value="KAI1729324.1"/>
    <property type="molecule type" value="Genomic_DNA"/>
</dbReference>
<feature type="region of interest" description="Disordered" evidence="1">
    <location>
        <begin position="143"/>
        <end position="176"/>
    </location>
</feature>
<comment type="caution">
    <text evidence="2">The sequence shown here is derived from an EMBL/GenBank/DDBJ whole genome shotgun (WGS) entry which is preliminary data.</text>
</comment>